<feature type="domain" description="VWFD" evidence="1">
    <location>
        <begin position="65"/>
        <end position="130"/>
    </location>
</feature>
<dbReference type="Proteomes" id="UP001209878">
    <property type="component" value="Unassembled WGS sequence"/>
</dbReference>
<gene>
    <name evidence="2" type="ORF">NP493_1225g02054</name>
</gene>
<proteinExistence type="predicted"/>
<dbReference type="EMBL" id="JAODUO010001231">
    <property type="protein sequence ID" value="KAK2168440.1"/>
    <property type="molecule type" value="Genomic_DNA"/>
</dbReference>
<name>A0AAD9KC76_RIDPI</name>
<evidence type="ECO:0000259" key="1">
    <source>
        <dbReference type="Pfam" id="PF00094"/>
    </source>
</evidence>
<sequence>MFRHKTLPYAVHTFQRRCFGNAACHCIIAIRSGDDVIVIDSCGPDKTPASRIPQIEVQLYLNGDLTSGTIIQQYSGGYAYKVRLPTGTVIHVKRVGGVFLNTVIYLSTADYNQTEGLCGSADDDPRNDLFGGNMPTEWIKTWRLVVIYVYYT</sequence>
<dbReference type="Pfam" id="PF00094">
    <property type="entry name" value="VWD"/>
    <property type="match status" value="1"/>
</dbReference>
<accession>A0AAD9KC76</accession>
<evidence type="ECO:0000313" key="3">
    <source>
        <dbReference type="Proteomes" id="UP001209878"/>
    </source>
</evidence>
<evidence type="ECO:0000313" key="2">
    <source>
        <dbReference type="EMBL" id="KAK2168440.1"/>
    </source>
</evidence>
<reference evidence="2" key="1">
    <citation type="journal article" date="2023" name="Mol. Biol. Evol.">
        <title>Third-Generation Sequencing Reveals the Adaptive Role of the Epigenome in Three Deep-Sea Polychaetes.</title>
        <authorList>
            <person name="Perez M."/>
            <person name="Aroh O."/>
            <person name="Sun Y."/>
            <person name="Lan Y."/>
            <person name="Juniper S.K."/>
            <person name="Young C.R."/>
            <person name="Angers B."/>
            <person name="Qian P.Y."/>
        </authorList>
    </citation>
    <scope>NUCLEOTIDE SEQUENCE</scope>
    <source>
        <strain evidence="2">R07B-5</strain>
    </source>
</reference>
<dbReference type="InterPro" id="IPR001846">
    <property type="entry name" value="VWF_type-D"/>
</dbReference>
<dbReference type="AlphaFoldDB" id="A0AAD9KC76"/>
<protein>
    <recommendedName>
        <fullName evidence="1">VWFD domain-containing protein</fullName>
    </recommendedName>
</protein>
<organism evidence="2 3">
    <name type="scientific">Ridgeia piscesae</name>
    <name type="common">Tubeworm</name>
    <dbReference type="NCBI Taxonomy" id="27915"/>
    <lineage>
        <taxon>Eukaryota</taxon>
        <taxon>Metazoa</taxon>
        <taxon>Spiralia</taxon>
        <taxon>Lophotrochozoa</taxon>
        <taxon>Annelida</taxon>
        <taxon>Polychaeta</taxon>
        <taxon>Sedentaria</taxon>
        <taxon>Canalipalpata</taxon>
        <taxon>Sabellida</taxon>
        <taxon>Siboglinidae</taxon>
        <taxon>Ridgeia</taxon>
    </lineage>
</organism>
<comment type="caution">
    <text evidence="2">The sequence shown here is derived from an EMBL/GenBank/DDBJ whole genome shotgun (WGS) entry which is preliminary data.</text>
</comment>
<keyword evidence="3" id="KW-1185">Reference proteome</keyword>